<dbReference type="InterPro" id="IPR029044">
    <property type="entry name" value="Nucleotide-diphossugar_trans"/>
</dbReference>
<comment type="caution">
    <text evidence="1">The sequence shown here is derived from an EMBL/GenBank/DDBJ whole genome shotgun (WGS) entry which is preliminary data.</text>
</comment>
<keyword evidence="1" id="KW-0808">Transferase</keyword>
<dbReference type="SUPFAM" id="SSF53448">
    <property type="entry name" value="Nucleotide-diphospho-sugar transferases"/>
    <property type="match status" value="1"/>
</dbReference>
<proteinExistence type="predicted"/>
<reference evidence="1 2" key="1">
    <citation type="submission" date="2012-09" db="EMBL/GenBank/DDBJ databases">
        <title>Celeribacter baekdonensis B30 Genome Sequencing.</title>
        <authorList>
            <person name="Wang W."/>
        </authorList>
    </citation>
    <scope>NUCLEOTIDE SEQUENCE [LARGE SCALE GENOMIC DNA]</scope>
    <source>
        <strain evidence="1 2">B30</strain>
    </source>
</reference>
<dbReference type="Proteomes" id="UP000006762">
    <property type="component" value="Unassembled WGS sequence"/>
</dbReference>
<sequence length="305" mass="34999">MTFDDLDIAIFSYNRAAYLQNCVMSVQRHCPGARLTIFDDASTDPDTLAYLASLPEGMVVQPGSQDAAGRHGGLYYNMQRALDRADRTLLLTLQDDTQVVRSLDQSDWDTILSAFETDPLRAFLSVLFIKSVRETRYKRLLRPVPEQSLYDLRNDLSPQNHAKRMAYFDISLMHVDRLHAAHWQMQNSEAANVEQARRLFAPMPTMAHPFVFFCPEVPFFRNRGQSLAAKLALRVVGRDVKTLKDMTPAQIKAMKTRDMSTYPVAETFLEADNPKVRKPFVYKDVKARWWLSALHKIEQALKGRR</sequence>
<dbReference type="RefSeq" id="WP_009570994.1">
    <property type="nucleotide sequence ID" value="NZ_AMRK01000002.1"/>
</dbReference>
<dbReference type="OrthoDB" id="8350085at2"/>
<dbReference type="STRING" id="1208323.B30_05292"/>
<dbReference type="Gene3D" id="3.90.550.10">
    <property type="entry name" value="Spore Coat Polysaccharide Biosynthesis Protein SpsA, Chain A"/>
    <property type="match status" value="1"/>
</dbReference>
<evidence type="ECO:0000313" key="2">
    <source>
        <dbReference type="Proteomes" id="UP000006762"/>
    </source>
</evidence>
<dbReference type="GO" id="GO:0016740">
    <property type="term" value="F:transferase activity"/>
    <property type="evidence" value="ECO:0007669"/>
    <property type="project" value="UniProtKB-KW"/>
</dbReference>
<protein>
    <submittedName>
        <fullName evidence="1">Family 2 glycosyl transferase</fullName>
    </submittedName>
</protein>
<dbReference type="eggNOG" id="COG0463">
    <property type="taxonomic scope" value="Bacteria"/>
</dbReference>
<gene>
    <name evidence="1" type="ORF">B30_05292</name>
</gene>
<dbReference type="AlphaFoldDB" id="K2IT51"/>
<dbReference type="PATRIC" id="fig|1208323.3.peg.1093"/>
<organism evidence="1 2">
    <name type="scientific">Celeribacter baekdonensis B30</name>
    <dbReference type="NCBI Taxonomy" id="1208323"/>
    <lineage>
        <taxon>Bacteria</taxon>
        <taxon>Pseudomonadati</taxon>
        <taxon>Pseudomonadota</taxon>
        <taxon>Alphaproteobacteria</taxon>
        <taxon>Rhodobacterales</taxon>
        <taxon>Roseobacteraceae</taxon>
        <taxon>Celeribacter</taxon>
    </lineage>
</organism>
<evidence type="ECO:0000313" key="1">
    <source>
        <dbReference type="EMBL" id="EKE73451.1"/>
    </source>
</evidence>
<name>K2IT51_9RHOB</name>
<dbReference type="EMBL" id="AMRK01000002">
    <property type="protein sequence ID" value="EKE73451.1"/>
    <property type="molecule type" value="Genomic_DNA"/>
</dbReference>
<keyword evidence="2" id="KW-1185">Reference proteome</keyword>
<accession>K2IT51</accession>